<dbReference type="GO" id="GO:0006783">
    <property type="term" value="P:heme biosynthetic process"/>
    <property type="evidence" value="ECO:0007669"/>
    <property type="project" value="TreeGrafter"/>
</dbReference>
<dbReference type="STRING" id="1123313.GCA_000420345_00647"/>
<dbReference type="Proteomes" id="UP000260721">
    <property type="component" value="Unassembled WGS sequence"/>
</dbReference>
<protein>
    <recommendedName>
        <fullName evidence="1">Flavodoxin domain-containing protein</fullName>
    </recommendedName>
</protein>
<dbReference type="InterPro" id="IPR026816">
    <property type="entry name" value="Flavodoxin_dom"/>
</dbReference>
<dbReference type="InterPro" id="IPR029039">
    <property type="entry name" value="Flavoprotein-like_sf"/>
</dbReference>
<comment type="caution">
    <text evidence="2">The sequence shown here is derived from an EMBL/GenBank/DDBJ whole genome shotgun (WGS) entry which is preliminary data.</text>
</comment>
<evidence type="ECO:0000313" key="3">
    <source>
        <dbReference type="Proteomes" id="UP000260721"/>
    </source>
</evidence>
<evidence type="ECO:0000313" key="2">
    <source>
        <dbReference type="EMBL" id="RGD73260.1"/>
    </source>
</evidence>
<name>A0A3E3DVI3_9FIRM</name>
<dbReference type="PANTHER" id="PTHR38030">
    <property type="entry name" value="PROTOPORPHYRINOGEN IX DEHYDROGENASE [MENAQUINONE]"/>
    <property type="match status" value="1"/>
</dbReference>
<proteinExistence type="predicted"/>
<dbReference type="Gene3D" id="3.40.50.360">
    <property type="match status" value="1"/>
</dbReference>
<organism evidence="2 3">
    <name type="scientific">Faecalicoccus pleomorphus</name>
    <dbReference type="NCBI Taxonomy" id="1323"/>
    <lineage>
        <taxon>Bacteria</taxon>
        <taxon>Bacillati</taxon>
        <taxon>Bacillota</taxon>
        <taxon>Erysipelotrichia</taxon>
        <taxon>Erysipelotrichales</taxon>
        <taxon>Erysipelotrichaceae</taxon>
        <taxon>Faecalicoccus</taxon>
    </lineage>
</organism>
<dbReference type="GO" id="GO:0010181">
    <property type="term" value="F:FMN binding"/>
    <property type="evidence" value="ECO:0007669"/>
    <property type="project" value="TreeGrafter"/>
</dbReference>
<accession>A0A3E3DVI3</accession>
<reference evidence="2 3" key="1">
    <citation type="submission" date="2018-08" db="EMBL/GenBank/DDBJ databases">
        <title>A genome reference for cultivated species of the human gut microbiota.</title>
        <authorList>
            <person name="Zou Y."/>
            <person name="Xue W."/>
            <person name="Luo G."/>
        </authorList>
    </citation>
    <scope>NUCLEOTIDE SEQUENCE [LARGE SCALE GENOMIC DNA]</scope>
    <source>
        <strain evidence="2 3">TF08-11</strain>
    </source>
</reference>
<dbReference type="AlphaFoldDB" id="A0A3E3DVI3"/>
<feature type="domain" description="Flavodoxin" evidence="1">
    <location>
        <begin position="3"/>
        <end position="140"/>
    </location>
</feature>
<dbReference type="PANTHER" id="PTHR38030:SF2">
    <property type="entry name" value="PROTOPORPHYRINOGEN IX DEHYDROGENASE [QUINONE]"/>
    <property type="match status" value="1"/>
</dbReference>
<dbReference type="Pfam" id="PF12724">
    <property type="entry name" value="Flavodoxin_5"/>
    <property type="match status" value="1"/>
</dbReference>
<sequence length="175" mass="20019">MNIILYGSRYGTAQRYAKELSKRTNINAVSFENVQDINMYDEIIYIGSLYAGSVLGLAKTFKKIKDASGKTIILVTIGLSDPLDDKNIHAIEKNIRNQIPNEIFNSIKKIFHFRGAIDYNKLSFGHKTMMKLLYNAIKNKPKEALTAVDRAIIETYNKKVDFTNFQELEKIICEM</sequence>
<dbReference type="RefSeq" id="WP_117447158.1">
    <property type="nucleotide sequence ID" value="NZ_CALCIP010000042.1"/>
</dbReference>
<dbReference type="InterPro" id="IPR052200">
    <property type="entry name" value="Protoporphyrinogen_IX_DH"/>
</dbReference>
<dbReference type="SUPFAM" id="SSF52218">
    <property type="entry name" value="Flavoproteins"/>
    <property type="match status" value="1"/>
</dbReference>
<evidence type="ECO:0000259" key="1">
    <source>
        <dbReference type="Pfam" id="PF12724"/>
    </source>
</evidence>
<dbReference type="GO" id="GO:0070819">
    <property type="term" value="F:menaquinone-dependent protoporphyrinogen oxidase activity"/>
    <property type="evidence" value="ECO:0007669"/>
    <property type="project" value="TreeGrafter"/>
</dbReference>
<dbReference type="EMBL" id="QUSK01000033">
    <property type="protein sequence ID" value="RGD73260.1"/>
    <property type="molecule type" value="Genomic_DNA"/>
</dbReference>
<gene>
    <name evidence="2" type="ORF">DXC78_11560</name>
</gene>